<evidence type="ECO:0000256" key="1">
    <source>
        <dbReference type="ARBA" id="ARBA00012552"/>
    </source>
</evidence>
<organism evidence="19">
    <name type="scientific">Capitella teleta</name>
    <name type="common">Polychaete worm</name>
    <dbReference type="NCBI Taxonomy" id="283909"/>
    <lineage>
        <taxon>Eukaryota</taxon>
        <taxon>Metazoa</taxon>
        <taxon>Spiralia</taxon>
        <taxon>Lophotrochozoa</taxon>
        <taxon>Annelida</taxon>
        <taxon>Polychaeta</taxon>
        <taxon>Sedentaria</taxon>
        <taxon>Scolecida</taxon>
        <taxon>Capitellidae</taxon>
        <taxon>Capitella</taxon>
    </lineage>
</organism>
<evidence type="ECO:0000313" key="21">
    <source>
        <dbReference type="Proteomes" id="UP000014760"/>
    </source>
</evidence>
<name>R7U536_CAPTE</name>
<keyword evidence="3" id="KW-0547">Nucleotide-binding</keyword>
<dbReference type="GO" id="GO:0005737">
    <property type="term" value="C:cytoplasm"/>
    <property type="evidence" value="ECO:0007669"/>
    <property type="project" value="UniProtKB-ARBA"/>
</dbReference>
<dbReference type="CDD" id="cd18787">
    <property type="entry name" value="SF2_C_DEAD"/>
    <property type="match status" value="1"/>
</dbReference>
<dbReference type="CDD" id="cd17951">
    <property type="entry name" value="DEADc_DDX41"/>
    <property type="match status" value="1"/>
</dbReference>
<keyword evidence="6" id="KW-0347">Helicase</keyword>
<protein>
    <recommendedName>
        <fullName evidence="1">RNA helicase</fullName>
        <ecNumber evidence="1">3.6.4.13</ecNumber>
    </recommendedName>
</protein>
<evidence type="ECO:0000256" key="9">
    <source>
        <dbReference type="ARBA" id="ARBA00022884"/>
    </source>
</evidence>
<evidence type="ECO:0000256" key="2">
    <source>
        <dbReference type="ARBA" id="ARBA00022723"/>
    </source>
</evidence>
<dbReference type="GO" id="GO:0005524">
    <property type="term" value="F:ATP binding"/>
    <property type="evidence" value="ECO:0007669"/>
    <property type="project" value="UniProtKB-KW"/>
</dbReference>
<dbReference type="GO" id="GO:0000398">
    <property type="term" value="P:mRNA splicing, via spliceosome"/>
    <property type="evidence" value="ECO:0007669"/>
    <property type="project" value="InterPro"/>
</dbReference>
<feature type="short sequence motif" description="Q motif" evidence="13">
    <location>
        <begin position="139"/>
        <end position="167"/>
    </location>
</feature>
<evidence type="ECO:0000256" key="6">
    <source>
        <dbReference type="ARBA" id="ARBA00022806"/>
    </source>
</evidence>
<evidence type="ECO:0000256" key="7">
    <source>
        <dbReference type="ARBA" id="ARBA00022833"/>
    </source>
</evidence>
<dbReference type="FunCoup" id="R7U536">
    <property type="interactions" value="2195"/>
</dbReference>
<dbReference type="GO" id="GO:0003723">
    <property type="term" value="F:RNA binding"/>
    <property type="evidence" value="ECO:0007669"/>
    <property type="project" value="UniProtKB-KW"/>
</dbReference>
<accession>R7U536</accession>
<evidence type="ECO:0000256" key="11">
    <source>
        <dbReference type="ARBA" id="ARBA00047984"/>
    </source>
</evidence>
<dbReference type="HOGENOM" id="CLU_003041_16_5_1"/>
<dbReference type="AlphaFoldDB" id="R7U536"/>
<dbReference type="PROSITE" id="PS51192">
    <property type="entry name" value="HELICASE_ATP_BIND_1"/>
    <property type="match status" value="1"/>
</dbReference>
<dbReference type="FunFam" id="3.40.50.300:FF:000657">
    <property type="entry name" value="Probable ATP-dependent RNA helicase DDX41"/>
    <property type="match status" value="1"/>
</dbReference>
<feature type="domain" description="CCHC-type" evidence="15">
    <location>
        <begin position="540"/>
        <end position="555"/>
    </location>
</feature>
<comment type="similarity">
    <text evidence="10">Belongs to the DEAD box helicase family. DDX41 subfamily.</text>
</comment>
<keyword evidence="5" id="KW-0378">Hydrolase</keyword>
<dbReference type="PROSITE" id="PS51194">
    <property type="entry name" value="HELICASE_CTER"/>
    <property type="match status" value="1"/>
</dbReference>
<dbReference type="InterPro" id="IPR001878">
    <property type="entry name" value="Znf_CCHC"/>
</dbReference>
<dbReference type="EnsemblMetazoa" id="CapteT148841">
    <property type="protein sequence ID" value="CapteP148841"/>
    <property type="gene ID" value="CapteG148841"/>
</dbReference>
<evidence type="ECO:0000256" key="13">
    <source>
        <dbReference type="PROSITE-ProRule" id="PRU00552"/>
    </source>
</evidence>
<evidence type="ECO:0000313" key="20">
    <source>
        <dbReference type="EnsemblMetazoa" id="CapteP148841"/>
    </source>
</evidence>
<dbReference type="Gene3D" id="3.40.50.300">
    <property type="entry name" value="P-loop containing nucleotide triphosphate hydrolases"/>
    <property type="match status" value="2"/>
</dbReference>
<dbReference type="GO" id="GO:0003724">
    <property type="term" value="F:RNA helicase activity"/>
    <property type="evidence" value="ECO:0007669"/>
    <property type="project" value="UniProtKB-EC"/>
</dbReference>
<dbReference type="OrthoDB" id="196131at2759"/>
<dbReference type="STRING" id="283909.R7U536"/>
<dbReference type="PANTHER" id="PTHR47958">
    <property type="entry name" value="ATP-DEPENDENT RNA HELICASE DBP3"/>
    <property type="match status" value="1"/>
</dbReference>
<dbReference type="InterPro" id="IPR036875">
    <property type="entry name" value="Znf_CCHC_sf"/>
</dbReference>
<comment type="catalytic activity">
    <reaction evidence="11">
        <text>ATP + H2O = ADP + phosphate + H(+)</text>
        <dbReference type="Rhea" id="RHEA:13065"/>
        <dbReference type="ChEBI" id="CHEBI:15377"/>
        <dbReference type="ChEBI" id="CHEBI:15378"/>
        <dbReference type="ChEBI" id="CHEBI:30616"/>
        <dbReference type="ChEBI" id="CHEBI:43474"/>
        <dbReference type="ChEBI" id="CHEBI:456216"/>
        <dbReference type="EC" id="3.6.4.13"/>
    </reaction>
</comment>
<feature type="domain" description="DEAD-box RNA helicase Q" evidence="18">
    <location>
        <begin position="139"/>
        <end position="167"/>
    </location>
</feature>
<keyword evidence="8" id="KW-0067">ATP-binding</keyword>
<sequence>MKESEQEQRQSSTATETEEEDEHQAQEQEPVPVVKAIGPKADVSLLDQHSRLKKEAEARNVSEREKQLKEEQKILESVAEKTALMGVAELAKGIQYQESIQTGWQPPKHIQDMPESRHNRVRRKHHILVEGESLPAPIKTFKEMKFPKPLLSCLKKMGIKAPTPIQIQGIPTVLSGRDMIGIAFTGSGKTIVFTLPLMMFCLEQEKRLPFIRDEGPYGLIICPSRELARQTNDIIVSISQYMENEGFPAIRSGLCIGGVAVKEQMDVIHKGVHVLVATPGRLMDMLAKKMINLDVCRYLCMDEADRMIDMGFEEDVRTIFSYFKGQRQTLLFSATMPKKIQNFARSALVHPVTVNVGRAGAASLAIIQEVEYLKQEEKMVQLLHALQRTPPPVLIFSEKKQDVDAIHEYLLLKGVEAVSIHGGKDQEERTLSVQQFRAKQKDVLVATDVASKGLDFPEIHHVINYDMPDDIENYVHRIGRTGRRGKTGIATTFVNKNCDESILLDLKHLLIESKQKIPPFLATMVSENEQFLAMGGEVGCSYCGGLGHRITDCPKLEAMQSKQANNIGRKDYLASGAADW</sequence>
<keyword evidence="4 12" id="KW-0863">Zinc-finger</keyword>
<keyword evidence="9" id="KW-0694">RNA-binding</keyword>
<dbReference type="Proteomes" id="UP000014760">
    <property type="component" value="Unassembled WGS sequence"/>
</dbReference>
<feature type="compositionally biased region" description="Basic and acidic residues" evidence="14">
    <location>
        <begin position="48"/>
        <end position="68"/>
    </location>
</feature>
<dbReference type="SMART" id="SM00490">
    <property type="entry name" value="HELICc"/>
    <property type="match status" value="1"/>
</dbReference>
<reference evidence="20" key="3">
    <citation type="submission" date="2015-06" db="UniProtKB">
        <authorList>
            <consortium name="EnsemblMetazoa"/>
        </authorList>
    </citation>
    <scope>IDENTIFICATION</scope>
</reference>
<reference evidence="19 21" key="2">
    <citation type="journal article" date="2013" name="Nature">
        <title>Insights into bilaterian evolution from three spiralian genomes.</title>
        <authorList>
            <person name="Simakov O."/>
            <person name="Marletaz F."/>
            <person name="Cho S.J."/>
            <person name="Edsinger-Gonzales E."/>
            <person name="Havlak P."/>
            <person name="Hellsten U."/>
            <person name="Kuo D.H."/>
            <person name="Larsson T."/>
            <person name="Lv J."/>
            <person name="Arendt D."/>
            <person name="Savage R."/>
            <person name="Osoegawa K."/>
            <person name="de Jong P."/>
            <person name="Grimwood J."/>
            <person name="Chapman J.A."/>
            <person name="Shapiro H."/>
            <person name="Aerts A."/>
            <person name="Otillar R.P."/>
            <person name="Terry A.Y."/>
            <person name="Boore J.L."/>
            <person name="Grigoriev I.V."/>
            <person name="Lindberg D.R."/>
            <person name="Seaver E.C."/>
            <person name="Weisblat D.A."/>
            <person name="Putnam N.H."/>
            <person name="Rokhsar D.S."/>
        </authorList>
    </citation>
    <scope>NUCLEOTIDE SEQUENCE</scope>
    <source>
        <strain evidence="19 21">I ESC-2004</strain>
    </source>
</reference>
<evidence type="ECO:0000259" key="16">
    <source>
        <dbReference type="PROSITE" id="PS51192"/>
    </source>
</evidence>
<dbReference type="SMART" id="SM00487">
    <property type="entry name" value="DEXDc"/>
    <property type="match status" value="1"/>
</dbReference>
<keyword evidence="21" id="KW-1185">Reference proteome</keyword>
<dbReference type="FunFam" id="3.40.50.300:FF:000449">
    <property type="entry name" value="Probable ATP-dependent RNA helicase DDX41"/>
    <property type="match status" value="1"/>
</dbReference>
<dbReference type="InterPro" id="IPR014014">
    <property type="entry name" value="RNA_helicase_DEAD_Q_motif"/>
</dbReference>
<dbReference type="PROSITE" id="PS50158">
    <property type="entry name" value="ZF_CCHC"/>
    <property type="match status" value="1"/>
</dbReference>
<evidence type="ECO:0000259" key="17">
    <source>
        <dbReference type="PROSITE" id="PS51194"/>
    </source>
</evidence>
<evidence type="ECO:0000256" key="5">
    <source>
        <dbReference type="ARBA" id="ARBA00022801"/>
    </source>
</evidence>
<dbReference type="InterPro" id="IPR014001">
    <property type="entry name" value="Helicase_ATP-bd"/>
</dbReference>
<dbReference type="GO" id="GO:0016787">
    <property type="term" value="F:hydrolase activity"/>
    <property type="evidence" value="ECO:0007669"/>
    <property type="project" value="UniProtKB-KW"/>
</dbReference>
<feature type="domain" description="Helicase ATP-binding" evidence="16">
    <location>
        <begin position="170"/>
        <end position="354"/>
    </location>
</feature>
<dbReference type="InterPro" id="IPR001650">
    <property type="entry name" value="Helicase_C-like"/>
</dbReference>
<feature type="region of interest" description="Disordered" evidence="14">
    <location>
        <begin position="1"/>
        <end position="68"/>
    </location>
</feature>
<dbReference type="InterPro" id="IPR011545">
    <property type="entry name" value="DEAD/DEAH_box_helicase_dom"/>
</dbReference>
<keyword evidence="2" id="KW-0479">Metal-binding</keyword>
<dbReference type="OMA" id="FKTIWTL"/>
<dbReference type="Pfam" id="PF00271">
    <property type="entry name" value="Helicase_C"/>
    <property type="match status" value="1"/>
</dbReference>
<dbReference type="InterPro" id="IPR044113">
    <property type="entry name" value="DEADc_DDX41"/>
</dbReference>
<dbReference type="SMART" id="SM00343">
    <property type="entry name" value="ZnF_C2HC"/>
    <property type="match status" value="1"/>
</dbReference>
<evidence type="ECO:0000256" key="14">
    <source>
        <dbReference type="SAM" id="MobiDB-lite"/>
    </source>
</evidence>
<dbReference type="GO" id="GO:0008270">
    <property type="term" value="F:zinc ion binding"/>
    <property type="evidence" value="ECO:0007669"/>
    <property type="project" value="UniProtKB-KW"/>
</dbReference>
<reference evidence="21" key="1">
    <citation type="submission" date="2012-12" db="EMBL/GenBank/DDBJ databases">
        <authorList>
            <person name="Hellsten U."/>
            <person name="Grimwood J."/>
            <person name="Chapman J.A."/>
            <person name="Shapiro H."/>
            <person name="Aerts A."/>
            <person name="Otillar R.P."/>
            <person name="Terry A.Y."/>
            <person name="Boore J.L."/>
            <person name="Simakov O."/>
            <person name="Marletaz F."/>
            <person name="Cho S.-J."/>
            <person name="Edsinger-Gonzales E."/>
            <person name="Havlak P."/>
            <person name="Kuo D.-H."/>
            <person name="Larsson T."/>
            <person name="Lv J."/>
            <person name="Arendt D."/>
            <person name="Savage R."/>
            <person name="Osoegawa K."/>
            <person name="de Jong P."/>
            <person name="Lindberg D.R."/>
            <person name="Seaver E.C."/>
            <person name="Weisblat D.A."/>
            <person name="Putnam N.H."/>
            <person name="Grigoriev I.V."/>
            <person name="Rokhsar D.S."/>
        </authorList>
    </citation>
    <scope>NUCLEOTIDE SEQUENCE</scope>
    <source>
        <strain evidence="21">I ESC-2004</strain>
    </source>
</reference>
<evidence type="ECO:0000256" key="8">
    <source>
        <dbReference type="ARBA" id="ARBA00022840"/>
    </source>
</evidence>
<evidence type="ECO:0000259" key="15">
    <source>
        <dbReference type="PROSITE" id="PS50158"/>
    </source>
</evidence>
<evidence type="ECO:0000259" key="18">
    <source>
        <dbReference type="PROSITE" id="PS51195"/>
    </source>
</evidence>
<keyword evidence="7" id="KW-0862">Zinc</keyword>
<feature type="domain" description="Helicase C-terminal" evidence="17">
    <location>
        <begin position="378"/>
        <end position="525"/>
    </location>
</feature>
<dbReference type="GO" id="GO:0005634">
    <property type="term" value="C:nucleus"/>
    <property type="evidence" value="ECO:0007669"/>
    <property type="project" value="UniProtKB-ARBA"/>
</dbReference>
<dbReference type="Pfam" id="PF00270">
    <property type="entry name" value="DEAD"/>
    <property type="match status" value="1"/>
</dbReference>
<proteinExistence type="inferred from homology"/>
<dbReference type="EMBL" id="AMQN01009234">
    <property type="status" value="NOT_ANNOTATED_CDS"/>
    <property type="molecule type" value="Genomic_DNA"/>
</dbReference>
<dbReference type="SUPFAM" id="SSF52540">
    <property type="entry name" value="P-loop containing nucleoside triphosphate hydrolases"/>
    <property type="match status" value="2"/>
</dbReference>
<evidence type="ECO:0000256" key="4">
    <source>
        <dbReference type="ARBA" id="ARBA00022771"/>
    </source>
</evidence>
<evidence type="ECO:0000313" key="19">
    <source>
        <dbReference type="EMBL" id="ELU01455.1"/>
    </source>
</evidence>
<evidence type="ECO:0000256" key="3">
    <source>
        <dbReference type="ARBA" id="ARBA00022741"/>
    </source>
</evidence>
<evidence type="ECO:0000256" key="10">
    <source>
        <dbReference type="ARBA" id="ARBA00023594"/>
    </source>
</evidence>
<dbReference type="EC" id="3.6.4.13" evidence="1"/>
<dbReference type="EMBL" id="KB305006">
    <property type="protein sequence ID" value="ELU01455.1"/>
    <property type="molecule type" value="Genomic_DNA"/>
</dbReference>
<evidence type="ECO:0000256" key="12">
    <source>
        <dbReference type="PROSITE-ProRule" id="PRU00047"/>
    </source>
</evidence>
<dbReference type="SUPFAM" id="SSF57756">
    <property type="entry name" value="Retrovirus zinc finger-like domains"/>
    <property type="match status" value="1"/>
</dbReference>
<dbReference type="InterPro" id="IPR027417">
    <property type="entry name" value="P-loop_NTPase"/>
</dbReference>
<dbReference type="PROSITE" id="PS51195">
    <property type="entry name" value="Q_MOTIF"/>
    <property type="match status" value="1"/>
</dbReference>
<gene>
    <name evidence="19" type="ORF">CAPTEDRAFT_148841</name>
</gene>